<dbReference type="OrthoDB" id="2520703at2759"/>
<reference evidence="1 3" key="3">
    <citation type="journal article" date="2015" name="BMC Genomics">
        <title>The completed genome sequence of the pathogenic ascomycete fungus Fusarium graminearum.</title>
        <authorList>
            <person name="King R."/>
            <person name="Urban M."/>
            <person name="Hammond-Kosack M.C."/>
            <person name="Hassani-Pak K."/>
            <person name="Hammond-Kosack K.E."/>
        </authorList>
    </citation>
    <scope>NUCLEOTIDE SEQUENCE [LARGE SCALE GENOMIC DNA]</scope>
    <source>
        <strain evidence="3">ATCC MYA-4620 / CBS 123657 / FGSC 9075 / NRRL 31084 / PH-1</strain>
        <strain evidence="1">PH-1</strain>
    </source>
</reference>
<reference evidence="2 3" key="2">
    <citation type="journal article" date="2010" name="Nature">
        <title>Comparative genomics reveals mobile pathogenicity chromosomes in Fusarium.</title>
        <authorList>
            <person name="Ma L.J."/>
            <person name="van der Does H.C."/>
            <person name="Borkovich K.A."/>
            <person name="Coleman J.J."/>
            <person name="Daboussi M.J."/>
            <person name="Di Pietro A."/>
            <person name="Dufresne M."/>
            <person name="Freitag M."/>
            <person name="Grabherr M."/>
            <person name="Henrissat B."/>
            <person name="Houterman P.M."/>
            <person name="Kang S."/>
            <person name="Shim W.B."/>
            <person name="Woloshuk C."/>
            <person name="Xie X."/>
            <person name="Xu J.R."/>
            <person name="Antoniw J."/>
            <person name="Baker S.E."/>
            <person name="Bluhm B.H."/>
            <person name="Breakspear A."/>
            <person name="Brown D.W."/>
            <person name="Butchko R.A."/>
            <person name="Chapman S."/>
            <person name="Coulson R."/>
            <person name="Coutinho P.M."/>
            <person name="Danchin E.G."/>
            <person name="Diener A."/>
            <person name="Gale L.R."/>
            <person name="Gardiner D.M."/>
            <person name="Goff S."/>
            <person name="Hammond-Kosack K.E."/>
            <person name="Hilburn K."/>
            <person name="Hua-Van A."/>
            <person name="Jonkers W."/>
            <person name="Kazan K."/>
            <person name="Kodira C.D."/>
            <person name="Koehrsen M."/>
            <person name="Kumar L."/>
            <person name="Lee Y.H."/>
            <person name="Li L."/>
            <person name="Manners J.M."/>
            <person name="Miranda-Saavedra D."/>
            <person name="Mukherjee M."/>
            <person name="Park G."/>
            <person name="Park J."/>
            <person name="Park S.Y."/>
            <person name="Proctor R.H."/>
            <person name="Regev A."/>
            <person name="Ruiz-Roldan M.C."/>
            <person name="Sain D."/>
            <person name="Sakthikumar S."/>
            <person name="Sykes S."/>
            <person name="Schwartz D.C."/>
            <person name="Turgeon B.G."/>
            <person name="Wapinski I."/>
            <person name="Yoder O."/>
            <person name="Young S."/>
            <person name="Zeng Q."/>
            <person name="Zhou S."/>
            <person name="Galagan J."/>
            <person name="Cuomo C.A."/>
            <person name="Kistler H.C."/>
            <person name="Rep M."/>
        </authorList>
    </citation>
    <scope>GENOME REANNOTATION</scope>
    <source>
        <strain evidence="3">ATCC MYA-4620 / CBS 123657 / FGSC 9075 / NRRL 31084 / PH-1</strain>
        <strain evidence="2">PH-1 / ATCC MYA-4620 / FGSC 9075 / NRRL 31084</strain>
    </source>
</reference>
<dbReference type="RefSeq" id="XP_011320661.1">
    <property type="nucleotide sequence ID" value="XM_011322359.1"/>
</dbReference>
<name>I1RV87_GIBZE</name>
<proteinExistence type="predicted"/>
<gene>
    <name evidence="2" type="primary">FG08152.1</name>
    <name evidence="1" type="ORF">FGRAMPH1_01T09239</name>
</gene>
<protein>
    <submittedName>
        <fullName evidence="1">Chromosome 2, complete genome</fullName>
    </submittedName>
</protein>
<dbReference type="HOGENOM" id="CLU_1865296_0_0_1"/>
<evidence type="ECO:0000313" key="3">
    <source>
        <dbReference type="Proteomes" id="UP000070720"/>
    </source>
</evidence>
<dbReference type="EMBL" id="HG970333">
    <property type="protein sequence ID" value="CEF76422.1"/>
    <property type="molecule type" value="Genomic_DNA"/>
</dbReference>
<dbReference type="Proteomes" id="UP000070720">
    <property type="component" value="Chromosome 2"/>
</dbReference>
<evidence type="ECO:0000313" key="1">
    <source>
        <dbReference type="EMBL" id="CEF76422.1"/>
    </source>
</evidence>
<dbReference type="AlphaFoldDB" id="I1RV87"/>
<sequence>MAAKNVAPAAFNDQDSSTYWSSVGTSLLLSICSNITRLVLVDGVAHGLCKYSPSLWGTFKCDRLKYLEYRFIDMHEWTPEVLSLLVNASPIVDVLALRGMLNWRCTNSDSADIAKLLPALNNPTEIRVLNRSEPTNI</sequence>
<organism evidence="1 3">
    <name type="scientific">Gibberella zeae (strain ATCC MYA-4620 / CBS 123657 / FGSC 9075 / NRRL 31084 / PH-1)</name>
    <name type="common">Wheat head blight fungus</name>
    <name type="synonym">Fusarium graminearum</name>
    <dbReference type="NCBI Taxonomy" id="229533"/>
    <lineage>
        <taxon>Eukaryota</taxon>
        <taxon>Fungi</taxon>
        <taxon>Dikarya</taxon>
        <taxon>Ascomycota</taxon>
        <taxon>Pezizomycotina</taxon>
        <taxon>Sordariomycetes</taxon>
        <taxon>Hypocreomycetidae</taxon>
        <taxon>Hypocreales</taxon>
        <taxon>Nectriaceae</taxon>
        <taxon>Fusarium</taxon>
    </lineage>
</organism>
<dbReference type="KEGG" id="fgr:FGSG_08152"/>
<dbReference type="EnsemblFungi" id="CEF76422">
    <property type="protein sequence ID" value="CEF76422"/>
    <property type="gene ID" value="FGRRES_08152"/>
</dbReference>
<accession>A0A098DDB5</accession>
<reference evidence="2" key="4">
    <citation type="submission" date="2017-01" db="UniProtKB">
        <authorList>
            <consortium name="EnsemblFungi"/>
        </authorList>
    </citation>
    <scope>IDENTIFICATION</scope>
    <source>
        <strain evidence="2">PH-1 / ATCC MYA-4620 / FGSC 9075 / NRRL 31084</strain>
    </source>
</reference>
<reference evidence="2 3" key="1">
    <citation type="journal article" date="2007" name="Science">
        <title>The Fusarium graminearum genome reveals a link between localized polymorphism and pathogen specialization.</title>
        <authorList>
            <person name="Cuomo C.A."/>
            <person name="Gueldener U."/>
            <person name="Xu J.-R."/>
            <person name="Trail F."/>
            <person name="Turgeon B.G."/>
            <person name="Di Pietro A."/>
            <person name="Walton J.D."/>
            <person name="Ma L.-J."/>
            <person name="Baker S.E."/>
            <person name="Rep M."/>
            <person name="Adam G."/>
            <person name="Antoniw J."/>
            <person name="Baldwin T."/>
            <person name="Calvo S.E."/>
            <person name="Chang Y.-L."/>
            <person name="DeCaprio D."/>
            <person name="Gale L.R."/>
            <person name="Gnerre S."/>
            <person name="Goswami R.S."/>
            <person name="Hammond-Kosack K."/>
            <person name="Harris L.J."/>
            <person name="Hilburn K."/>
            <person name="Kennell J.C."/>
            <person name="Kroken S."/>
            <person name="Magnuson J.K."/>
            <person name="Mannhaupt G."/>
            <person name="Mauceli E.W."/>
            <person name="Mewes H.-W."/>
            <person name="Mitterbauer R."/>
            <person name="Muehlbauer G."/>
            <person name="Muensterkoetter M."/>
            <person name="Nelson D."/>
            <person name="O'Donnell K."/>
            <person name="Ouellet T."/>
            <person name="Qi W."/>
            <person name="Quesneville H."/>
            <person name="Roncero M.I.G."/>
            <person name="Seong K.-Y."/>
            <person name="Tetko I.V."/>
            <person name="Urban M."/>
            <person name="Waalwijk C."/>
            <person name="Ward T.J."/>
            <person name="Yao J."/>
            <person name="Birren B.W."/>
            <person name="Kistler H.C."/>
        </authorList>
    </citation>
    <scope>NUCLEOTIDE SEQUENCE [LARGE SCALE GENOMIC DNA]</scope>
    <source>
        <strain evidence="3">ATCC MYA-4620 / CBS 123657 / FGSC 9075 / NRRL 31084 / PH-1</strain>
        <strain evidence="2">PH-1 / ATCC MYA-4620 / FGSC 9075 / NRRL 31084</strain>
    </source>
</reference>
<evidence type="ECO:0000313" key="2">
    <source>
        <dbReference type="EnsemblFungi" id="CEF76422"/>
    </source>
</evidence>
<dbReference type="VEuPathDB" id="FungiDB:FGRAMPH1_01G09239"/>
<keyword evidence="3" id="KW-1185">Reference proteome</keyword>
<dbReference type="STRING" id="229533.I1RV87"/>
<dbReference type="InParanoid" id="I1RV87"/>
<accession>I1RV87</accession>